<evidence type="ECO:0000256" key="2">
    <source>
        <dbReference type="ARBA" id="ARBA00023012"/>
    </source>
</evidence>
<dbReference type="Pfam" id="PF00486">
    <property type="entry name" value="Trans_reg_C"/>
    <property type="match status" value="1"/>
</dbReference>
<dbReference type="InterPro" id="IPR011006">
    <property type="entry name" value="CheY-like_superfamily"/>
</dbReference>
<dbReference type="GO" id="GO:0000976">
    <property type="term" value="F:transcription cis-regulatory region binding"/>
    <property type="evidence" value="ECO:0007669"/>
    <property type="project" value="TreeGrafter"/>
</dbReference>
<dbReference type="AlphaFoldDB" id="U7V922"/>
<accession>U7V922</accession>
<evidence type="ECO:0000256" key="1">
    <source>
        <dbReference type="ARBA" id="ARBA00022553"/>
    </source>
</evidence>
<dbReference type="SMART" id="SM00448">
    <property type="entry name" value="REC"/>
    <property type="match status" value="1"/>
</dbReference>
<feature type="domain" description="OmpR/PhoB-type" evidence="9">
    <location>
        <begin position="128"/>
        <end position="224"/>
    </location>
</feature>
<dbReference type="Gene3D" id="3.40.50.2300">
    <property type="match status" value="1"/>
</dbReference>
<dbReference type="GO" id="GO:0005829">
    <property type="term" value="C:cytosol"/>
    <property type="evidence" value="ECO:0007669"/>
    <property type="project" value="TreeGrafter"/>
</dbReference>
<keyword evidence="2" id="KW-0902">Two-component regulatory system</keyword>
<keyword evidence="4 7" id="KW-0238">DNA-binding</keyword>
<dbReference type="CDD" id="cd17574">
    <property type="entry name" value="REC_OmpR"/>
    <property type="match status" value="1"/>
</dbReference>
<feature type="DNA-binding region" description="OmpR/PhoB-type" evidence="7">
    <location>
        <begin position="128"/>
        <end position="224"/>
    </location>
</feature>
<dbReference type="GO" id="GO:0000156">
    <property type="term" value="F:phosphorelay response regulator activity"/>
    <property type="evidence" value="ECO:0007669"/>
    <property type="project" value="TreeGrafter"/>
</dbReference>
<keyword evidence="1 6" id="KW-0597">Phosphoprotein</keyword>
<dbReference type="InterPro" id="IPR001867">
    <property type="entry name" value="OmpR/PhoB-type_DNA-bd"/>
</dbReference>
<dbReference type="PROSITE" id="PS50110">
    <property type="entry name" value="RESPONSE_REGULATORY"/>
    <property type="match status" value="1"/>
</dbReference>
<dbReference type="InterPro" id="IPR001789">
    <property type="entry name" value="Sig_transdc_resp-reg_receiver"/>
</dbReference>
<dbReference type="SUPFAM" id="SSF52172">
    <property type="entry name" value="CheY-like"/>
    <property type="match status" value="1"/>
</dbReference>
<dbReference type="EMBL" id="AXZF01000090">
    <property type="protein sequence ID" value="ERT68021.1"/>
    <property type="molecule type" value="Genomic_DNA"/>
</dbReference>
<dbReference type="InterPro" id="IPR036388">
    <property type="entry name" value="WH-like_DNA-bd_sf"/>
</dbReference>
<dbReference type="PANTHER" id="PTHR48111">
    <property type="entry name" value="REGULATOR OF RPOS"/>
    <property type="match status" value="1"/>
</dbReference>
<dbReference type="STRING" id="1319815.HMPREF0202_02075"/>
<sequence>MLKGVFMRKKVLIIEDEQNLANIIGKSLGNEGFEIKIVTQGDLALDEFYSFSPALVLLDINLPKKNGWDICKEIRQYSKTPIIIMTARDTELDEIHGLELGADDYVTKPISTKVIILKIKKLLKMEDNSFFYLDKLSFDYNTFKIMVEDNEIVLSKRETLLLEYFFRNQDIILSRETLLNEVWGFEFSGEERAVDTLVTRLRKKMGVYGEHIKSIRGVGYVFSKN</sequence>
<gene>
    <name evidence="10" type="ORF">HMPREF0202_02075</name>
</gene>
<dbReference type="PROSITE" id="PS51755">
    <property type="entry name" value="OMPR_PHOB"/>
    <property type="match status" value="1"/>
</dbReference>
<evidence type="ECO:0000256" key="7">
    <source>
        <dbReference type="PROSITE-ProRule" id="PRU01091"/>
    </source>
</evidence>
<keyword evidence="3" id="KW-0805">Transcription regulation</keyword>
<feature type="domain" description="Response regulatory" evidence="8">
    <location>
        <begin position="10"/>
        <end position="123"/>
    </location>
</feature>
<dbReference type="CDD" id="cd00383">
    <property type="entry name" value="trans_reg_C"/>
    <property type="match status" value="1"/>
</dbReference>
<dbReference type="Pfam" id="PF00072">
    <property type="entry name" value="Response_reg"/>
    <property type="match status" value="1"/>
</dbReference>
<evidence type="ECO:0000259" key="8">
    <source>
        <dbReference type="PROSITE" id="PS50110"/>
    </source>
</evidence>
<evidence type="ECO:0000313" key="10">
    <source>
        <dbReference type="EMBL" id="ERT68021.1"/>
    </source>
</evidence>
<protein>
    <submittedName>
        <fullName evidence="10">Putative sensory transduction protein RegX3</fullName>
    </submittedName>
</protein>
<organism evidence="10 11">
    <name type="scientific">Cetobacterium somerae ATCC BAA-474</name>
    <dbReference type="NCBI Taxonomy" id="1319815"/>
    <lineage>
        <taxon>Bacteria</taxon>
        <taxon>Fusobacteriati</taxon>
        <taxon>Fusobacteriota</taxon>
        <taxon>Fusobacteriia</taxon>
        <taxon>Fusobacteriales</taxon>
        <taxon>Fusobacteriaceae</taxon>
        <taxon>Cetobacterium</taxon>
    </lineage>
</organism>
<dbReference type="GO" id="GO:0006355">
    <property type="term" value="P:regulation of DNA-templated transcription"/>
    <property type="evidence" value="ECO:0007669"/>
    <property type="project" value="InterPro"/>
</dbReference>
<evidence type="ECO:0000256" key="6">
    <source>
        <dbReference type="PROSITE-ProRule" id="PRU00169"/>
    </source>
</evidence>
<dbReference type="Gene3D" id="1.10.10.10">
    <property type="entry name" value="Winged helix-like DNA-binding domain superfamily/Winged helix DNA-binding domain"/>
    <property type="match status" value="1"/>
</dbReference>
<evidence type="ECO:0000259" key="9">
    <source>
        <dbReference type="PROSITE" id="PS51755"/>
    </source>
</evidence>
<evidence type="ECO:0000256" key="3">
    <source>
        <dbReference type="ARBA" id="ARBA00023015"/>
    </source>
</evidence>
<dbReference type="SMART" id="SM00862">
    <property type="entry name" value="Trans_reg_C"/>
    <property type="match status" value="1"/>
</dbReference>
<keyword evidence="11" id="KW-1185">Reference proteome</keyword>
<dbReference type="HOGENOM" id="CLU_000445_30_4_0"/>
<name>U7V922_9FUSO</name>
<evidence type="ECO:0000256" key="5">
    <source>
        <dbReference type="ARBA" id="ARBA00023163"/>
    </source>
</evidence>
<evidence type="ECO:0000256" key="4">
    <source>
        <dbReference type="ARBA" id="ARBA00023125"/>
    </source>
</evidence>
<feature type="modified residue" description="4-aspartylphosphate" evidence="6">
    <location>
        <position position="59"/>
    </location>
</feature>
<proteinExistence type="predicted"/>
<dbReference type="InterPro" id="IPR039420">
    <property type="entry name" value="WalR-like"/>
</dbReference>
<dbReference type="Proteomes" id="UP000017081">
    <property type="component" value="Unassembled WGS sequence"/>
</dbReference>
<keyword evidence="5" id="KW-0804">Transcription</keyword>
<dbReference type="eggNOG" id="COG0745">
    <property type="taxonomic scope" value="Bacteria"/>
</dbReference>
<dbReference type="GO" id="GO:0032993">
    <property type="term" value="C:protein-DNA complex"/>
    <property type="evidence" value="ECO:0007669"/>
    <property type="project" value="TreeGrafter"/>
</dbReference>
<evidence type="ECO:0000313" key="11">
    <source>
        <dbReference type="Proteomes" id="UP000017081"/>
    </source>
</evidence>
<dbReference type="FunFam" id="3.40.50.2300:FF:000001">
    <property type="entry name" value="DNA-binding response regulator PhoB"/>
    <property type="match status" value="1"/>
</dbReference>
<comment type="caution">
    <text evidence="10">The sequence shown here is derived from an EMBL/GenBank/DDBJ whole genome shotgun (WGS) entry which is preliminary data.</text>
</comment>
<dbReference type="PANTHER" id="PTHR48111:SF40">
    <property type="entry name" value="PHOSPHATE REGULON TRANSCRIPTIONAL REGULATORY PROTEIN PHOB"/>
    <property type="match status" value="1"/>
</dbReference>
<reference evidence="10 11" key="1">
    <citation type="submission" date="2013-08" db="EMBL/GenBank/DDBJ databases">
        <authorList>
            <person name="Weinstock G."/>
            <person name="Sodergren E."/>
            <person name="Wylie T."/>
            <person name="Fulton L."/>
            <person name="Fulton R."/>
            <person name="Fronick C."/>
            <person name="O'Laughlin M."/>
            <person name="Godfrey J."/>
            <person name="Miner T."/>
            <person name="Herter B."/>
            <person name="Appelbaum E."/>
            <person name="Cordes M."/>
            <person name="Lek S."/>
            <person name="Wollam A."/>
            <person name="Pepin K.H."/>
            <person name="Palsikar V.B."/>
            <person name="Mitreva M."/>
            <person name="Wilson R.K."/>
        </authorList>
    </citation>
    <scope>NUCLEOTIDE SEQUENCE [LARGE SCALE GENOMIC DNA]</scope>
    <source>
        <strain evidence="10 11">ATCC BAA-474</strain>
    </source>
</reference>